<evidence type="ECO:0000256" key="7">
    <source>
        <dbReference type="ARBA" id="ARBA00023016"/>
    </source>
</evidence>
<evidence type="ECO:0000256" key="3">
    <source>
        <dbReference type="ARBA" id="ARBA00022722"/>
    </source>
</evidence>
<keyword evidence="3" id="KW-0540">Nuclease</keyword>
<evidence type="ECO:0000256" key="2">
    <source>
        <dbReference type="ARBA" id="ARBA00022649"/>
    </source>
</evidence>
<dbReference type="SUPFAM" id="SSF54786">
    <property type="entry name" value="YcfA/nrd intein domain"/>
    <property type="match status" value="1"/>
</dbReference>
<keyword evidence="5" id="KW-0378">Hydrolase</keyword>
<dbReference type="GO" id="GO:0004519">
    <property type="term" value="F:endonuclease activity"/>
    <property type="evidence" value="ECO:0007669"/>
    <property type="project" value="UniProtKB-KW"/>
</dbReference>
<sequence>MWPSSKAKRVLRALKSIGWAEGPRPAVGSHLQLLRSGFPPFTWAFHDGEEIGPKMLARIAKQTGLQPKDL</sequence>
<dbReference type="GO" id="GO:0016787">
    <property type="term" value="F:hydrolase activity"/>
    <property type="evidence" value="ECO:0007669"/>
    <property type="project" value="UniProtKB-KW"/>
</dbReference>
<dbReference type="GO" id="GO:0003729">
    <property type="term" value="F:mRNA binding"/>
    <property type="evidence" value="ECO:0007669"/>
    <property type="project" value="InterPro"/>
</dbReference>
<comment type="similarity">
    <text evidence="1">Belongs to the HicA mRNA interferase family.</text>
</comment>
<evidence type="ECO:0000256" key="5">
    <source>
        <dbReference type="ARBA" id="ARBA00022801"/>
    </source>
</evidence>
<evidence type="ECO:0000313" key="8">
    <source>
        <dbReference type="EMBL" id="AFL90212.1"/>
    </source>
</evidence>
<dbReference type="InterPro" id="IPR012933">
    <property type="entry name" value="HicA_mRNA_interferase"/>
</dbReference>
<accession>I3ZLU4</accession>
<keyword evidence="6" id="KW-0694">RNA-binding</keyword>
<keyword evidence="2" id="KW-1277">Toxin-antitoxin system</keyword>
<keyword evidence="4" id="KW-0255">Endonuclease</keyword>
<evidence type="ECO:0000256" key="1">
    <source>
        <dbReference type="ARBA" id="ARBA00006620"/>
    </source>
</evidence>
<dbReference type="Gene3D" id="3.30.920.30">
    <property type="entry name" value="Hypothetical protein"/>
    <property type="match status" value="1"/>
</dbReference>
<proteinExistence type="inferred from homology"/>
<dbReference type="KEGG" id="trs:Terro_4004"/>
<dbReference type="EMBL" id="CP003379">
    <property type="protein sequence ID" value="AFL90212.1"/>
    <property type="molecule type" value="Genomic_DNA"/>
</dbReference>
<dbReference type="AlphaFoldDB" id="I3ZLU4"/>
<evidence type="ECO:0000313" key="9">
    <source>
        <dbReference type="Proteomes" id="UP000006056"/>
    </source>
</evidence>
<protein>
    <submittedName>
        <fullName evidence="8">Putative periplasmic or secreted lipoprotein</fullName>
    </submittedName>
</protein>
<keyword evidence="9" id="KW-1185">Reference proteome</keyword>
<evidence type="ECO:0000256" key="4">
    <source>
        <dbReference type="ARBA" id="ARBA00022759"/>
    </source>
</evidence>
<dbReference type="STRING" id="926566.Terro_4004"/>
<dbReference type="InterPro" id="IPR038570">
    <property type="entry name" value="HicA_sf"/>
</dbReference>
<keyword evidence="7" id="KW-0346">Stress response</keyword>
<dbReference type="eggNOG" id="COG1724">
    <property type="taxonomic scope" value="Bacteria"/>
</dbReference>
<gene>
    <name evidence="8" type="ordered locus">Terro_4004</name>
</gene>
<dbReference type="Pfam" id="PF07927">
    <property type="entry name" value="HicA_toxin"/>
    <property type="match status" value="1"/>
</dbReference>
<dbReference type="Proteomes" id="UP000006056">
    <property type="component" value="Chromosome"/>
</dbReference>
<reference evidence="8 9" key="1">
    <citation type="submission" date="2012-06" db="EMBL/GenBank/DDBJ databases">
        <title>Complete genome of Terriglobus roseus DSM 18391.</title>
        <authorList>
            <consortium name="US DOE Joint Genome Institute (JGI-PGF)"/>
            <person name="Lucas S."/>
            <person name="Copeland A."/>
            <person name="Lapidus A."/>
            <person name="Glavina del Rio T."/>
            <person name="Dalin E."/>
            <person name="Tice H."/>
            <person name="Bruce D."/>
            <person name="Goodwin L."/>
            <person name="Pitluck S."/>
            <person name="Peters L."/>
            <person name="Mikhailova N."/>
            <person name="Munk A.C.C."/>
            <person name="Kyrpides N."/>
            <person name="Mavromatis K."/>
            <person name="Ivanova N."/>
            <person name="Brettin T."/>
            <person name="Detter J.C."/>
            <person name="Han C."/>
            <person name="Larimer F."/>
            <person name="Land M."/>
            <person name="Hauser L."/>
            <person name="Markowitz V."/>
            <person name="Cheng J.-F."/>
            <person name="Hugenholtz P."/>
            <person name="Woyke T."/>
            <person name="Wu D."/>
            <person name="Brambilla E."/>
            <person name="Klenk H.-P."/>
            <person name="Eisen J.A."/>
        </authorList>
    </citation>
    <scope>NUCLEOTIDE SEQUENCE [LARGE SCALE GENOMIC DNA]</scope>
    <source>
        <strain evidence="9">DSM 18391 / NRRL B-41598 / KBS 63</strain>
    </source>
</reference>
<evidence type="ECO:0000256" key="6">
    <source>
        <dbReference type="ARBA" id="ARBA00022884"/>
    </source>
</evidence>
<dbReference type="HOGENOM" id="CLU_164851_3_0_0"/>
<name>I3ZLU4_TERRK</name>
<keyword evidence="8" id="KW-0449">Lipoprotein</keyword>
<organism evidence="8 9">
    <name type="scientific">Terriglobus roseus (strain DSM 18391 / NRRL B-41598 / KBS 63)</name>
    <dbReference type="NCBI Taxonomy" id="926566"/>
    <lineage>
        <taxon>Bacteria</taxon>
        <taxon>Pseudomonadati</taxon>
        <taxon>Acidobacteriota</taxon>
        <taxon>Terriglobia</taxon>
        <taxon>Terriglobales</taxon>
        <taxon>Acidobacteriaceae</taxon>
        <taxon>Terriglobus</taxon>
    </lineage>
</organism>